<dbReference type="PANTHER" id="PTHR13349">
    <property type="entry name" value="TRANSLATION MACHINERY-ASSOCIATED PROTEIN 16"/>
    <property type="match status" value="1"/>
</dbReference>
<accession>A0AAV4Q040</accession>
<name>A0AAV4Q040_9ARAC</name>
<dbReference type="AlphaFoldDB" id="A0AAV4Q040"/>
<dbReference type="InterPro" id="IPR038356">
    <property type="entry name" value="Tma16_sf"/>
</dbReference>
<organism evidence="3 4">
    <name type="scientific">Caerostris darwini</name>
    <dbReference type="NCBI Taxonomy" id="1538125"/>
    <lineage>
        <taxon>Eukaryota</taxon>
        <taxon>Metazoa</taxon>
        <taxon>Ecdysozoa</taxon>
        <taxon>Arthropoda</taxon>
        <taxon>Chelicerata</taxon>
        <taxon>Arachnida</taxon>
        <taxon>Araneae</taxon>
        <taxon>Araneomorphae</taxon>
        <taxon>Entelegynae</taxon>
        <taxon>Araneoidea</taxon>
        <taxon>Araneidae</taxon>
        <taxon>Caerostris</taxon>
    </lineage>
</organism>
<dbReference type="PANTHER" id="PTHR13349:SF2">
    <property type="entry name" value="TRANSLATION MACHINERY-ASSOCIATED PROTEIN 16"/>
    <property type="match status" value="1"/>
</dbReference>
<evidence type="ECO:0000313" key="4">
    <source>
        <dbReference type="Proteomes" id="UP001054837"/>
    </source>
</evidence>
<evidence type="ECO:0008006" key="5">
    <source>
        <dbReference type="Google" id="ProtNLM"/>
    </source>
</evidence>
<dbReference type="Proteomes" id="UP001054837">
    <property type="component" value="Unassembled WGS sequence"/>
</dbReference>
<comment type="similarity">
    <text evidence="1">Belongs to the TMA16 family.</text>
</comment>
<dbReference type="EMBL" id="BPLQ01003580">
    <property type="protein sequence ID" value="GIY01400.1"/>
    <property type="molecule type" value="Genomic_DNA"/>
</dbReference>
<evidence type="ECO:0000256" key="2">
    <source>
        <dbReference type="SAM" id="MobiDB-lite"/>
    </source>
</evidence>
<gene>
    <name evidence="3" type="primary">AVEN_67054_1</name>
    <name evidence="3" type="ORF">CDAR_314171</name>
</gene>
<dbReference type="InterPro" id="IPR021346">
    <property type="entry name" value="Tma16"/>
</dbReference>
<evidence type="ECO:0000256" key="1">
    <source>
        <dbReference type="ARBA" id="ARBA00034127"/>
    </source>
</evidence>
<protein>
    <recommendedName>
        <fullName evidence="5">Translation machinery-associated protein 16</fullName>
    </recommendedName>
</protein>
<dbReference type="FunFam" id="1.20.1440.170:FF:000001">
    <property type="entry name" value="Translation machinery-associated 16 homolog"/>
    <property type="match status" value="1"/>
</dbReference>
<dbReference type="GO" id="GO:0005634">
    <property type="term" value="C:nucleus"/>
    <property type="evidence" value="ECO:0007669"/>
    <property type="project" value="TreeGrafter"/>
</dbReference>
<reference evidence="3 4" key="1">
    <citation type="submission" date="2021-06" db="EMBL/GenBank/DDBJ databases">
        <title>Caerostris darwini draft genome.</title>
        <authorList>
            <person name="Kono N."/>
            <person name="Arakawa K."/>
        </authorList>
    </citation>
    <scope>NUCLEOTIDE SEQUENCE [LARGE SCALE GENOMIC DNA]</scope>
</reference>
<keyword evidence="4" id="KW-1185">Reference proteome</keyword>
<comment type="caution">
    <text evidence="3">The sequence shown here is derived from an EMBL/GenBank/DDBJ whole genome shotgun (WGS) entry which is preliminary data.</text>
</comment>
<feature type="region of interest" description="Disordered" evidence="2">
    <location>
        <begin position="1"/>
        <end position="24"/>
    </location>
</feature>
<dbReference type="Gene3D" id="1.20.1440.170">
    <property type="entry name" value="Translation machinery-associated protein 16-like"/>
    <property type="match status" value="1"/>
</dbReference>
<proteinExistence type="inferred from homology"/>
<sequence length="161" mass="19304">MPKVKKSSSVIHPNSRKAMQLSRMEHRGAKLLKRKEEGNIKLRAKLNKLNWFKDNIESSKTLYNTEEVHKLIERYLGRFDEEDKKLQEIQSIKGRHNQNRMSYEYKTKFALEQEKRDYETCGLEIPNLMKEESFEYFKKWDKDVRFLSAIDLVLCKSPKCK</sequence>
<evidence type="ECO:0000313" key="3">
    <source>
        <dbReference type="EMBL" id="GIY01400.1"/>
    </source>
</evidence>
<dbReference type="Pfam" id="PF11176">
    <property type="entry name" value="Tma16"/>
    <property type="match status" value="1"/>
</dbReference>